<feature type="region of interest" description="Disordered" evidence="1">
    <location>
        <begin position="66"/>
        <end position="85"/>
    </location>
</feature>
<protein>
    <submittedName>
        <fullName evidence="2">Uncharacterized protein</fullName>
    </submittedName>
</protein>
<feature type="region of interest" description="Disordered" evidence="1">
    <location>
        <begin position="1"/>
        <end position="24"/>
    </location>
</feature>
<organism evidence="2 3">
    <name type="scientific">Ramazzottius varieornatus</name>
    <name type="common">Water bear</name>
    <name type="synonym">Tardigrade</name>
    <dbReference type="NCBI Taxonomy" id="947166"/>
    <lineage>
        <taxon>Eukaryota</taxon>
        <taxon>Metazoa</taxon>
        <taxon>Ecdysozoa</taxon>
        <taxon>Tardigrada</taxon>
        <taxon>Eutardigrada</taxon>
        <taxon>Parachela</taxon>
        <taxon>Hypsibioidea</taxon>
        <taxon>Ramazzottiidae</taxon>
        <taxon>Ramazzottius</taxon>
    </lineage>
</organism>
<feature type="compositionally biased region" description="Basic and acidic residues" evidence="1">
    <location>
        <begin position="76"/>
        <end position="85"/>
    </location>
</feature>
<proteinExistence type="predicted"/>
<evidence type="ECO:0000313" key="3">
    <source>
        <dbReference type="Proteomes" id="UP000186922"/>
    </source>
</evidence>
<sequence length="85" mass="9551">MSDGPWDCLSSSSPSSQDGKYTVDHLHGRGCEKRAQQSTSGGKPVDVWLNACVENIFHYIPNRALGERLPQQHHPQRPDIRLRTV</sequence>
<dbReference type="AlphaFoldDB" id="A0A1D1VGQ0"/>
<dbReference type="EMBL" id="BDGG01000005">
    <property type="protein sequence ID" value="GAU99232.1"/>
    <property type="molecule type" value="Genomic_DNA"/>
</dbReference>
<gene>
    <name evidence="2" type="primary">RvY_10264-1</name>
    <name evidence="2" type="synonym">RvY_10264.1</name>
    <name evidence="2" type="ORF">RvY_10264</name>
</gene>
<keyword evidence="3" id="KW-1185">Reference proteome</keyword>
<evidence type="ECO:0000256" key="1">
    <source>
        <dbReference type="SAM" id="MobiDB-lite"/>
    </source>
</evidence>
<accession>A0A1D1VGQ0</accession>
<dbReference type="Proteomes" id="UP000186922">
    <property type="component" value="Unassembled WGS sequence"/>
</dbReference>
<comment type="caution">
    <text evidence="2">The sequence shown here is derived from an EMBL/GenBank/DDBJ whole genome shotgun (WGS) entry which is preliminary data.</text>
</comment>
<evidence type="ECO:0000313" key="2">
    <source>
        <dbReference type="EMBL" id="GAU99232.1"/>
    </source>
</evidence>
<reference evidence="2 3" key="1">
    <citation type="journal article" date="2016" name="Nat. Commun.">
        <title>Extremotolerant tardigrade genome and improved radiotolerance of human cultured cells by tardigrade-unique protein.</title>
        <authorList>
            <person name="Hashimoto T."/>
            <person name="Horikawa D.D."/>
            <person name="Saito Y."/>
            <person name="Kuwahara H."/>
            <person name="Kozuka-Hata H."/>
            <person name="Shin-I T."/>
            <person name="Minakuchi Y."/>
            <person name="Ohishi K."/>
            <person name="Motoyama A."/>
            <person name="Aizu T."/>
            <person name="Enomoto A."/>
            <person name="Kondo K."/>
            <person name="Tanaka S."/>
            <person name="Hara Y."/>
            <person name="Koshikawa S."/>
            <person name="Sagara H."/>
            <person name="Miura T."/>
            <person name="Yokobori S."/>
            <person name="Miyagawa K."/>
            <person name="Suzuki Y."/>
            <person name="Kubo T."/>
            <person name="Oyama M."/>
            <person name="Kohara Y."/>
            <person name="Fujiyama A."/>
            <person name="Arakawa K."/>
            <person name="Katayama T."/>
            <person name="Toyoda A."/>
            <person name="Kunieda T."/>
        </authorList>
    </citation>
    <scope>NUCLEOTIDE SEQUENCE [LARGE SCALE GENOMIC DNA]</scope>
    <source>
        <strain evidence="2 3">YOKOZUNA-1</strain>
    </source>
</reference>
<name>A0A1D1VGQ0_RAMVA</name>